<keyword evidence="13" id="KW-0325">Glycoprotein</keyword>
<dbReference type="PANTHER" id="PTHR11533">
    <property type="entry name" value="PROTEASE M1 ZINC METALLOPROTEASE"/>
    <property type="match status" value="1"/>
</dbReference>
<comment type="similarity">
    <text evidence="3">Belongs to the peptidase M1 family.</text>
</comment>
<keyword evidence="8" id="KW-0862">Zinc</keyword>
<keyword evidence="6" id="KW-0479">Metal-binding</keyword>
<comment type="cofactor">
    <cofactor evidence="1">
        <name>Zn(2+)</name>
        <dbReference type="ChEBI" id="CHEBI:29105"/>
    </cofactor>
</comment>
<feature type="non-terminal residue" evidence="16">
    <location>
        <position position="208"/>
    </location>
</feature>
<dbReference type="GO" id="GO:0006508">
    <property type="term" value="P:proteolysis"/>
    <property type="evidence" value="ECO:0007669"/>
    <property type="project" value="UniProtKB-KW"/>
</dbReference>
<evidence type="ECO:0000256" key="8">
    <source>
        <dbReference type="ARBA" id="ARBA00022833"/>
    </source>
</evidence>
<dbReference type="Proteomes" id="UP000288216">
    <property type="component" value="Unassembled WGS sequence"/>
</dbReference>
<reference evidence="16 17" key="1">
    <citation type="journal article" date="2018" name="Nat. Ecol. Evol.">
        <title>Shark genomes provide insights into elasmobranch evolution and the origin of vertebrates.</title>
        <authorList>
            <person name="Hara Y"/>
            <person name="Yamaguchi K"/>
            <person name="Onimaru K"/>
            <person name="Kadota M"/>
            <person name="Koyanagi M"/>
            <person name="Keeley SD"/>
            <person name="Tatsumi K"/>
            <person name="Tanaka K"/>
            <person name="Motone F"/>
            <person name="Kageyama Y"/>
            <person name="Nozu R"/>
            <person name="Adachi N"/>
            <person name="Nishimura O"/>
            <person name="Nakagawa R"/>
            <person name="Tanegashima C"/>
            <person name="Kiyatake I"/>
            <person name="Matsumoto R"/>
            <person name="Murakumo K"/>
            <person name="Nishida K"/>
            <person name="Terakita A"/>
            <person name="Kuratani S"/>
            <person name="Sato K"/>
            <person name="Hyodo S Kuraku.S."/>
        </authorList>
    </citation>
    <scope>NUCLEOTIDE SEQUENCE [LARGE SCALE GENOMIC DNA]</scope>
</reference>
<keyword evidence="5" id="KW-0812">Transmembrane</keyword>
<keyword evidence="4" id="KW-0645">Protease</keyword>
<evidence type="ECO:0000256" key="9">
    <source>
        <dbReference type="ARBA" id="ARBA00022968"/>
    </source>
</evidence>
<evidence type="ECO:0000256" key="1">
    <source>
        <dbReference type="ARBA" id="ARBA00001947"/>
    </source>
</evidence>
<dbReference type="InterPro" id="IPR050344">
    <property type="entry name" value="Peptidase_M1_aminopeptidases"/>
</dbReference>
<evidence type="ECO:0000256" key="11">
    <source>
        <dbReference type="ARBA" id="ARBA00023049"/>
    </source>
</evidence>
<evidence type="ECO:0000256" key="14">
    <source>
        <dbReference type="SAM" id="SignalP"/>
    </source>
</evidence>
<dbReference type="OrthoDB" id="6750768at2759"/>
<evidence type="ECO:0000313" key="17">
    <source>
        <dbReference type="Proteomes" id="UP000288216"/>
    </source>
</evidence>
<dbReference type="Pfam" id="PF17900">
    <property type="entry name" value="Peptidase_M1_N"/>
    <property type="match status" value="1"/>
</dbReference>
<feature type="domain" description="Aminopeptidase N-like N-terminal" evidence="15">
    <location>
        <begin position="46"/>
        <end position="207"/>
    </location>
</feature>
<keyword evidence="9" id="KW-0735">Signal-anchor</keyword>
<keyword evidence="12" id="KW-0472">Membrane</keyword>
<evidence type="ECO:0000256" key="7">
    <source>
        <dbReference type="ARBA" id="ARBA00022801"/>
    </source>
</evidence>
<dbReference type="STRING" id="75743.A0A401PP46"/>
<keyword evidence="11" id="KW-0482">Metalloprotease</keyword>
<dbReference type="InterPro" id="IPR045357">
    <property type="entry name" value="Aminopeptidase_N-like_N"/>
</dbReference>
<evidence type="ECO:0000256" key="3">
    <source>
        <dbReference type="ARBA" id="ARBA00010136"/>
    </source>
</evidence>
<proteinExistence type="inferred from homology"/>
<keyword evidence="17" id="KW-1185">Reference proteome</keyword>
<keyword evidence="10" id="KW-1133">Transmembrane helix</keyword>
<evidence type="ECO:0000256" key="6">
    <source>
        <dbReference type="ARBA" id="ARBA00022723"/>
    </source>
</evidence>
<dbReference type="GO" id="GO:0042277">
    <property type="term" value="F:peptide binding"/>
    <property type="evidence" value="ECO:0007669"/>
    <property type="project" value="TreeGrafter"/>
</dbReference>
<comment type="subcellular location">
    <subcellularLocation>
        <location evidence="2">Membrane</location>
        <topology evidence="2">Single-pass type II membrane protein</topology>
    </subcellularLocation>
</comment>
<evidence type="ECO:0000256" key="10">
    <source>
        <dbReference type="ARBA" id="ARBA00022989"/>
    </source>
</evidence>
<dbReference type="GO" id="GO:0005737">
    <property type="term" value="C:cytoplasm"/>
    <property type="evidence" value="ECO:0007669"/>
    <property type="project" value="TreeGrafter"/>
</dbReference>
<dbReference type="OMA" id="YIHEEDY"/>
<name>A0A401PP46_SCYTO</name>
<evidence type="ECO:0000256" key="13">
    <source>
        <dbReference type="ARBA" id="ARBA00023180"/>
    </source>
</evidence>
<dbReference type="GO" id="GO:0005615">
    <property type="term" value="C:extracellular space"/>
    <property type="evidence" value="ECO:0007669"/>
    <property type="project" value="TreeGrafter"/>
</dbReference>
<gene>
    <name evidence="16" type="ORF">scyTo_0020828</name>
</gene>
<evidence type="ECO:0000313" key="16">
    <source>
        <dbReference type="EMBL" id="GCB74878.1"/>
    </source>
</evidence>
<dbReference type="AlphaFoldDB" id="A0A401PP46"/>
<dbReference type="EMBL" id="BFAA01017436">
    <property type="protein sequence ID" value="GCB74878.1"/>
    <property type="molecule type" value="Genomic_DNA"/>
</dbReference>
<dbReference type="GO" id="GO:0016020">
    <property type="term" value="C:membrane"/>
    <property type="evidence" value="ECO:0007669"/>
    <property type="project" value="UniProtKB-SubCell"/>
</dbReference>
<evidence type="ECO:0000256" key="12">
    <source>
        <dbReference type="ARBA" id="ARBA00023136"/>
    </source>
</evidence>
<keyword evidence="7" id="KW-0378">Hydrolase</keyword>
<evidence type="ECO:0000259" key="15">
    <source>
        <dbReference type="Pfam" id="PF17900"/>
    </source>
</evidence>
<dbReference type="InterPro" id="IPR042097">
    <property type="entry name" value="Aminopeptidase_N-like_N_sf"/>
</dbReference>
<dbReference type="SUPFAM" id="SSF63737">
    <property type="entry name" value="Leukotriene A4 hydrolase N-terminal domain"/>
    <property type="match status" value="1"/>
</dbReference>
<dbReference type="GO" id="GO:0008270">
    <property type="term" value="F:zinc ion binding"/>
    <property type="evidence" value="ECO:0007669"/>
    <property type="project" value="TreeGrafter"/>
</dbReference>
<dbReference type="GO" id="GO:0070006">
    <property type="term" value="F:metalloaminopeptidase activity"/>
    <property type="evidence" value="ECO:0007669"/>
    <property type="project" value="TreeGrafter"/>
</dbReference>
<feature type="signal peptide" evidence="14">
    <location>
        <begin position="1"/>
        <end position="17"/>
    </location>
</feature>
<evidence type="ECO:0000256" key="2">
    <source>
        <dbReference type="ARBA" id="ARBA00004606"/>
    </source>
</evidence>
<accession>A0A401PP46</accession>
<protein>
    <recommendedName>
        <fullName evidence="15">Aminopeptidase N-like N-terminal domain-containing protein</fullName>
    </recommendedName>
</protein>
<dbReference type="FunFam" id="2.60.40.1730:FF:000001">
    <property type="entry name" value="Leucyl-cystinyl aminopeptidase"/>
    <property type="match status" value="1"/>
</dbReference>
<dbReference type="GO" id="GO:0043171">
    <property type="term" value="P:peptide catabolic process"/>
    <property type="evidence" value="ECO:0007669"/>
    <property type="project" value="TreeGrafter"/>
</dbReference>
<dbReference type="Gene3D" id="2.60.40.1730">
    <property type="entry name" value="tricorn interacting facor f3 domain"/>
    <property type="match status" value="1"/>
</dbReference>
<sequence>MLFLALGMLCQVMQCASDHDIGDFPSATNGQKFPWNKMRLPDRILPVHYDLSIHPNLTTLNFTGLVRIQIFVKQETRFIILHSKHLEITKATIASTSDGVTYVESGLYILEYPPYEQIALESAKPLASGEEYVININYAANLSDGFYGFYTSNYRTADGKTRILASTHFEPTSARMAFPCFDEPSFKANFSIKLRREKQHIALSNMPM</sequence>
<comment type="caution">
    <text evidence="16">The sequence shown here is derived from an EMBL/GenBank/DDBJ whole genome shotgun (WGS) entry which is preliminary data.</text>
</comment>
<dbReference type="PANTHER" id="PTHR11533:SF299">
    <property type="entry name" value="AMINOPEPTIDASE"/>
    <property type="match status" value="1"/>
</dbReference>
<feature type="chain" id="PRO_5019261160" description="Aminopeptidase N-like N-terminal domain-containing protein" evidence="14">
    <location>
        <begin position="18"/>
        <end position="208"/>
    </location>
</feature>
<evidence type="ECO:0000256" key="5">
    <source>
        <dbReference type="ARBA" id="ARBA00022692"/>
    </source>
</evidence>
<organism evidence="16 17">
    <name type="scientific">Scyliorhinus torazame</name>
    <name type="common">Cloudy catshark</name>
    <name type="synonym">Catulus torazame</name>
    <dbReference type="NCBI Taxonomy" id="75743"/>
    <lineage>
        <taxon>Eukaryota</taxon>
        <taxon>Metazoa</taxon>
        <taxon>Chordata</taxon>
        <taxon>Craniata</taxon>
        <taxon>Vertebrata</taxon>
        <taxon>Chondrichthyes</taxon>
        <taxon>Elasmobranchii</taxon>
        <taxon>Galeomorphii</taxon>
        <taxon>Galeoidea</taxon>
        <taxon>Carcharhiniformes</taxon>
        <taxon>Scyliorhinidae</taxon>
        <taxon>Scyliorhinus</taxon>
    </lineage>
</organism>
<evidence type="ECO:0000256" key="4">
    <source>
        <dbReference type="ARBA" id="ARBA00022670"/>
    </source>
</evidence>
<keyword evidence="14" id="KW-0732">Signal</keyword>